<gene>
    <name evidence="3" type="primary">yuaF</name>
    <name evidence="3" type="ORF">NCTC13163_01132</name>
</gene>
<keyword evidence="1" id="KW-1133">Transmembrane helix</keyword>
<feature type="domain" description="Membrane protein NfeD2 N-terminal transmembrane" evidence="2">
    <location>
        <begin position="1"/>
        <end position="94"/>
    </location>
</feature>
<dbReference type="Pfam" id="PF25842">
    <property type="entry name" value="NfeD_TM"/>
    <property type="match status" value="1"/>
</dbReference>
<protein>
    <submittedName>
        <fullName evidence="3">Uncharacterized membrane protein yuaF</fullName>
    </submittedName>
</protein>
<evidence type="ECO:0000256" key="1">
    <source>
        <dbReference type="SAM" id="Phobius"/>
    </source>
</evidence>
<dbReference type="Proteomes" id="UP000254060">
    <property type="component" value="Unassembled WGS sequence"/>
</dbReference>
<dbReference type="STRING" id="1397694.GCA_000702585_01637"/>
<dbReference type="Gene3D" id="2.40.50.140">
    <property type="entry name" value="Nucleic acid-binding proteins"/>
    <property type="match status" value="1"/>
</dbReference>
<dbReference type="InterPro" id="IPR012340">
    <property type="entry name" value="NA-bd_OB-fold"/>
</dbReference>
<proteinExistence type="predicted"/>
<keyword evidence="1" id="KW-0812">Transmembrane</keyword>
<sequence length="174" mass="18848">MESIDQLYWWVLIIAGLGTFIYMLFSDAFDLFEGWFNPAVILSFLALGAGIGLILNALAHVSPMIGLAVALVGSFALTTLLYLFVLLPLSNAEESIGMTDESLIGLVGRLTVPVPEGGYGEVLVESVTGSVVKTAQSIDEKAIPSERRVVIIEVERNIAIVMEYDEPTIRKENG</sequence>
<reference evidence="3 4" key="1">
    <citation type="submission" date="2018-06" db="EMBL/GenBank/DDBJ databases">
        <authorList>
            <consortium name="Pathogen Informatics"/>
            <person name="Doyle S."/>
        </authorList>
    </citation>
    <scope>NUCLEOTIDE SEQUENCE [LARGE SCALE GENOMIC DNA]</scope>
    <source>
        <strain evidence="3 4">NCTC13163</strain>
    </source>
</reference>
<organism evidence="3 4">
    <name type="scientific">Exiguobacterium aurantiacum</name>
    <dbReference type="NCBI Taxonomy" id="33987"/>
    <lineage>
        <taxon>Bacteria</taxon>
        <taxon>Bacillati</taxon>
        <taxon>Bacillota</taxon>
        <taxon>Bacilli</taxon>
        <taxon>Bacillales</taxon>
        <taxon>Bacillales Family XII. Incertae Sedis</taxon>
        <taxon>Exiguobacterium</taxon>
    </lineage>
</organism>
<dbReference type="OrthoDB" id="1683445at2"/>
<evidence type="ECO:0000259" key="2">
    <source>
        <dbReference type="Pfam" id="PF25842"/>
    </source>
</evidence>
<evidence type="ECO:0000313" key="3">
    <source>
        <dbReference type="EMBL" id="STO07774.1"/>
    </source>
</evidence>
<dbReference type="AlphaFoldDB" id="A0A377FT92"/>
<keyword evidence="1" id="KW-0472">Membrane</keyword>
<name>A0A377FT92_9BACL</name>
<feature type="transmembrane region" description="Helical" evidence="1">
    <location>
        <begin position="65"/>
        <end position="89"/>
    </location>
</feature>
<dbReference type="EMBL" id="UGGP01000001">
    <property type="protein sequence ID" value="STO07774.1"/>
    <property type="molecule type" value="Genomic_DNA"/>
</dbReference>
<evidence type="ECO:0000313" key="4">
    <source>
        <dbReference type="Proteomes" id="UP000254060"/>
    </source>
</evidence>
<dbReference type="RefSeq" id="WP_029334729.1">
    <property type="nucleotide sequence ID" value="NZ_UGGP01000001.1"/>
</dbReference>
<accession>A0A377FT92</accession>
<feature type="transmembrane region" description="Helical" evidence="1">
    <location>
        <begin position="37"/>
        <end position="58"/>
    </location>
</feature>
<dbReference type="InterPro" id="IPR058653">
    <property type="entry name" value="NfeD2_TM"/>
</dbReference>
<feature type="transmembrane region" description="Helical" evidence="1">
    <location>
        <begin position="7"/>
        <end position="25"/>
    </location>
</feature>